<reference evidence="2" key="1">
    <citation type="submission" date="2016-01" db="EMBL/GenBank/DDBJ databases">
        <authorList>
            <person name="Mitreva M."/>
            <person name="Pepin K.H."/>
            <person name="Mihindukulasuriya K.A."/>
            <person name="Fulton R."/>
            <person name="Fronick C."/>
            <person name="O'Laughlin M."/>
            <person name="Miner T."/>
            <person name="Herter B."/>
            <person name="Rosa B.A."/>
            <person name="Cordes M."/>
            <person name="Tomlinson C."/>
            <person name="Wollam A."/>
            <person name="Palsikar V.B."/>
            <person name="Mardis E.R."/>
            <person name="Wilson R.K."/>
        </authorList>
    </citation>
    <scope>NUCLEOTIDE SEQUENCE [LARGE SCALE GENOMIC DNA]</scope>
    <source>
        <strain evidence="2">MJR7757B</strain>
    </source>
</reference>
<dbReference type="AlphaFoldDB" id="A0A133PD66"/>
<evidence type="ECO:0000313" key="2">
    <source>
        <dbReference type="Proteomes" id="UP000070401"/>
    </source>
</evidence>
<dbReference type="Proteomes" id="UP000070401">
    <property type="component" value="Unassembled WGS sequence"/>
</dbReference>
<evidence type="ECO:0000313" key="1">
    <source>
        <dbReference type="EMBL" id="KXA26436.1"/>
    </source>
</evidence>
<dbReference type="PATRIC" id="fig|851.8.peg.112"/>
<dbReference type="EMBL" id="LRPY01000012">
    <property type="protein sequence ID" value="KXA26436.1"/>
    <property type="molecule type" value="Genomic_DNA"/>
</dbReference>
<protein>
    <recommendedName>
        <fullName evidence="3">Antitoxin</fullName>
    </recommendedName>
</protein>
<name>A0A133PD66_FUSNU</name>
<comment type="caution">
    <text evidence="1">The sequence shown here is derived from an EMBL/GenBank/DDBJ whole genome shotgun (WGS) entry which is preliminary data.</text>
</comment>
<dbReference type="RefSeq" id="WP_022070506.1">
    <property type="nucleotide sequence ID" value="NZ_KQ956613.1"/>
</dbReference>
<organism evidence="1 2">
    <name type="scientific">Fusobacterium nucleatum</name>
    <dbReference type="NCBI Taxonomy" id="851"/>
    <lineage>
        <taxon>Bacteria</taxon>
        <taxon>Fusobacteriati</taxon>
        <taxon>Fusobacteriota</taxon>
        <taxon>Fusobacteriia</taxon>
        <taxon>Fusobacteriales</taxon>
        <taxon>Fusobacteriaceae</taxon>
        <taxon>Fusobacterium</taxon>
    </lineage>
</organism>
<proteinExistence type="predicted"/>
<evidence type="ECO:0008006" key="3">
    <source>
        <dbReference type="Google" id="ProtNLM"/>
    </source>
</evidence>
<accession>A0A133PD66</accession>
<gene>
    <name evidence="1" type="ORF">HMPREF3221_00114</name>
</gene>
<sequence>MSTLTINFNDMIEKMIGNNEEIRIKGESKSKDLVILNADKYDKLLTELINLMYIQKILKRAEETDAEYHTFEEMEKMIEEIK</sequence>
<keyword evidence="2" id="KW-1185">Reference proteome</keyword>